<dbReference type="Gene3D" id="3.30.465.10">
    <property type="match status" value="1"/>
</dbReference>
<feature type="region of interest" description="Disordered" evidence="5">
    <location>
        <begin position="1"/>
        <end position="24"/>
    </location>
</feature>
<evidence type="ECO:0000313" key="7">
    <source>
        <dbReference type="EMBL" id="MFC4637155.1"/>
    </source>
</evidence>
<dbReference type="Gene3D" id="3.30.70.2190">
    <property type="match status" value="1"/>
</dbReference>
<evidence type="ECO:0000259" key="6">
    <source>
        <dbReference type="PROSITE" id="PS51387"/>
    </source>
</evidence>
<dbReference type="InterPro" id="IPR036318">
    <property type="entry name" value="FAD-bd_PCMH-like_sf"/>
</dbReference>
<evidence type="ECO:0000313" key="8">
    <source>
        <dbReference type="Proteomes" id="UP001595952"/>
    </source>
</evidence>
<dbReference type="Gene3D" id="3.30.43.10">
    <property type="entry name" value="Uridine Diphospho-n-acetylenolpyruvylglucosamine Reductase, domain 2"/>
    <property type="match status" value="1"/>
</dbReference>
<dbReference type="PANTHER" id="PTHR42934:SF2">
    <property type="entry name" value="GLYCOLATE OXIDASE SUBUNIT GLCD"/>
    <property type="match status" value="1"/>
</dbReference>
<organism evidence="7 8">
    <name type="scientific">Deinococcus hohokamensis</name>
    <dbReference type="NCBI Taxonomy" id="309883"/>
    <lineage>
        <taxon>Bacteria</taxon>
        <taxon>Thermotogati</taxon>
        <taxon>Deinococcota</taxon>
        <taxon>Deinococci</taxon>
        <taxon>Deinococcales</taxon>
        <taxon>Deinococcaceae</taxon>
        <taxon>Deinococcus</taxon>
    </lineage>
</organism>
<evidence type="ECO:0000256" key="4">
    <source>
        <dbReference type="ARBA" id="ARBA00023002"/>
    </source>
</evidence>
<dbReference type="InterPro" id="IPR016166">
    <property type="entry name" value="FAD-bd_PCMH"/>
</dbReference>
<dbReference type="SUPFAM" id="SSF55103">
    <property type="entry name" value="FAD-linked oxidases, C-terminal domain"/>
    <property type="match status" value="1"/>
</dbReference>
<dbReference type="InterPro" id="IPR051914">
    <property type="entry name" value="FAD-linked_OxidoTrans_Type4"/>
</dbReference>
<keyword evidence="4" id="KW-0560">Oxidoreductase</keyword>
<reference evidence="8" key="1">
    <citation type="journal article" date="2019" name="Int. J. Syst. Evol. Microbiol.">
        <title>The Global Catalogue of Microorganisms (GCM) 10K type strain sequencing project: providing services to taxonomists for standard genome sequencing and annotation.</title>
        <authorList>
            <consortium name="The Broad Institute Genomics Platform"/>
            <consortium name="The Broad Institute Genome Sequencing Center for Infectious Disease"/>
            <person name="Wu L."/>
            <person name="Ma J."/>
        </authorList>
    </citation>
    <scope>NUCLEOTIDE SEQUENCE [LARGE SCALE GENOMIC DNA]</scope>
    <source>
        <strain evidence="8">CCUG 55995</strain>
    </source>
</reference>
<dbReference type="InterPro" id="IPR016164">
    <property type="entry name" value="FAD-linked_Oxase-like_C"/>
</dbReference>
<evidence type="ECO:0000256" key="1">
    <source>
        <dbReference type="ARBA" id="ARBA00001974"/>
    </source>
</evidence>
<name>A0ABV9I4T5_9DEIO</name>
<proteinExistence type="predicted"/>
<feature type="domain" description="FAD-binding PCMH-type" evidence="6">
    <location>
        <begin position="56"/>
        <end position="228"/>
    </location>
</feature>
<dbReference type="InterPro" id="IPR016169">
    <property type="entry name" value="FAD-bd_PCMH_sub2"/>
</dbReference>
<dbReference type="SUPFAM" id="SSF56176">
    <property type="entry name" value="FAD-binding/transporter-associated domain-like"/>
    <property type="match status" value="1"/>
</dbReference>
<comment type="cofactor">
    <cofactor evidence="1">
        <name>FAD</name>
        <dbReference type="ChEBI" id="CHEBI:57692"/>
    </cofactor>
</comment>
<dbReference type="InterPro" id="IPR016167">
    <property type="entry name" value="FAD-bd_PCMH_sub1"/>
</dbReference>
<gene>
    <name evidence="7" type="ORF">ACFO0D_02255</name>
</gene>
<feature type="region of interest" description="Disordered" evidence="5">
    <location>
        <begin position="461"/>
        <end position="485"/>
    </location>
</feature>
<dbReference type="PANTHER" id="PTHR42934">
    <property type="entry name" value="GLYCOLATE OXIDASE SUBUNIT GLCD"/>
    <property type="match status" value="1"/>
</dbReference>
<keyword evidence="2" id="KW-0285">Flavoprotein</keyword>
<dbReference type="Gene3D" id="1.10.45.10">
    <property type="entry name" value="Vanillyl-alcohol Oxidase, Chain A, domain 4"/>
    <property type="match status" value="1"/>
</dbReference>
<evidence type="ECO:0000256" key="5">
    <source>
        <dbReference type="SAM" id="MobiDB-lite"/>
    </source>
</evidence>
<dbReference type="EMBL" id="JBHSEI010000001">
    <property type="protein sequence ID" value="MFC4637155.1"/>
    <property type="molecule type" value="Genomic_DNA"/>
</dbReference>
<keyword evidence="8" id="KW-1185">Reference proteome</keyword>
<protein>
    <submittedName>
        <fullName evidence="7">FAD-binding oxidoreductase</fullName>
    </submittedName>
</protein>
<dbReference type="InterPro" id="IPR004113">
    <property type="entry name" value="FAD-bd_oxidored_4_C"/>
</dbReference>
<dbReference type="PROSITE" id="PS51387">
    <property type="entry name" value="FAD_PCMH"/>
    <property type="match status" value="1"/>
</dbReference>
<evidence type="ECO:0000256" key="3">
    <source>
        <dbReference type="ARBA" id="ARBA00022827"/>
    </source>
</evidence>
<dbReference type="Gene3D" id="3.30.70.2740">
    <property type="match status" value="1"/>
</dbReference>
<dbReference type="InterPro" id="IPR006094">
    <property type="entry name" value="Oxid_FAD_bind_N"/>
</dbReference>
<comment type="caution">
    <text evidence="7">The sequence shown here is derived from an EMBL/GenBank/DDBJ whole genome shotgun (WGS) entry which is preliminary data.</text>
</comment>
<dbReference type="Proteomes" id="UP001595952">
    <property type="component" value="Unassembled WGS sequence"/>
</dbReference>
<accession>A0ABV9I4T5</accession>
<dbReference type="Pfam" id="PF01565">
    <property type="entry name" value="FAD_binding_4"/>
    <property type="match status" value="1"/>
</dbReference>
<dbReference type="RefSeq" id="WP_380060189.1">
    <property type="nucleotide sequence ID" value="NZ_JBHSEI010000001.1"/>
</dbReference>
<evidence type="ECO:0000256" key="2">
    <source>
        <dbReference type="ARBA" id="ARBA00022630"/>
    </source>
</evidence>
<dbReference type="InterPro" id="IPR016171">
    <property type="entry name" value="Vanillyl_alc_oxidase_C-sub2"/>
</dbReference>
<dbReference type="Pfam" id="PF02913">
    <property type="entry name" value="FAD-oxidase_C"/>
    <property type="match status" value="1"/>
</dbReference>
<keyword evidence="3" id="KW-0274">FAD</keyword>
<sequence length="485" mass="51096">MTPEKLGLKPGWGPSKPRSGDPAHPLAAELTRRLGDRKVLSSLSERLNYRYDAIQFGVTPVCVVLPETTEDVVTVVGAARRAGVPVVGRGAASGLSGGAAPMQEAVVVSFTRMTGLQIFPGRREAVAQPGVITLKVSEAARPHGLIYPPDPASFRTSTIGGNLGENAGGPLCFKYGVTGDYVRGLEFVDADGNVHVLDRNAYDLPGLLIGSEGTLGLITSATLRLTPPPRHTRTLLASFTEVGACAEAVSAAIAAGAVPSKLEFMDRACVGAVEDYLGLGLPRAAEAVLLVDTDGDDLDTVQGELSLVEAACRSSGGDVRRAGSDAESAALWQARRSVSPALGRIRPQRMNEDIVVPRSALPEVVRQIRALGDESGFHLVQFGHIGDGNLHPNILFDPRRESVDAVHDLAHRIALVAIRHGGVLSGEHGIGTMKREFMRDAVDPVTLDVLRDVKRTLDPAGALNPGKVLPEAEAPETGEAARVHS</sequence>